<dbReference type="PANTHER" id="PTHR34132:SF3">
    <property type="entry name" value="METHYLTRANSFERASE-LIKE PROTEIN"/>
    <property type="match status" value="1"/>
</dbReference>
<dbReference type="AlphaFoldDB" id="A0A9D4XVQ4"/>
<evidence type="ECO:0000256" key="1">
    <source>
        <dbReference type="SAM" id="Phobius"/>
    </source>
</evidence>
<accession>A0A9D4XVQ4</accession>
<keyword evidence="1" id="KW-0472">Membrane</keyword>
<protein>
    <submittedName>
        <fullName evidence="2">Uncharacterized protein</fullName>
    </submittedName>
</protein>
<evidence type="ECO:0000313" key="3">
    <source>
        <dbReference type="Proteomes" id="UP001058974"/>
    </source>
</evidence>
<dbReference type="EMBL" id="JAMSHJ010000003">
    <property type="protein sequence ID" value="KAI5427787.1"/>
    <property type="molecule type" value="Genomic_DNA"/>
</dbReference>
<gene>
    <name evidence="2" type="ORF">KIW84_032989</name>
</gene>
<feature type="transmembrane region" description="Helical" evidence="1">
    <location>
        <begin position="26"/>
        <end position="44"/>
    </location>
</feature>
<evidence type="ECO:0000313" key="2">
    <source>
        <dbReference type="EMBL" id="KAI5427787.1"/>
    </source>
</evidence>
<name>A0A9D4XVQ4_PEA</name>
<proteinExistence type="predicted"/>
<keyword evidence="3" id="KW-1185">Reference proteome</keyword>
<comment type="caution">
    <text evidence="2">The sequence shown here is derived from an EMBL/GenBank/DDBJ whole genome shotgun (WGS) entry which is preliminary data.</text>
</comment>
<sequence length="110" mass="12679">SKYIHKFYIYYTILEFVALELEEMCPLRFILIFFSAVLAAYLAWTTMSSTTPEIDFTSGDHKDKSSSDKDKFSIVKMIKNGLCVLVDMASGRYLWKHLKPANDHVQLQSS</sequence>
<dbReference type="Gramene" id="Psat03G0298900-T1">
    <property type="protein sequence ID" value="KAI5427787.1"/>
    <property type="gene ID" value="KIW84_032989"/>
</dbReference>
<keyword evidence="1" id="KW-1133">Transmembrane helix</keyword>
<feature type="non-terminal residue" evidence="2">
    <location>
        <position position="1"/>
    </location>
</feature>
<reference evidence="2 3" key="1">
    <citation type="journal article" date="2022" name="Nat. Genet.">
        <title>Improved pea reference genome and pan-genome highlight genomic features and evolutionary characteristics.</title>
        <authorList>
            <person name="Yang T."/>
            <person name="Liu R."/>
            <person name="Luo Y."/>
            <person name="Hu S."/>
            <person name="Wang D."/>
            <person name="Wang C."/>
            <person name="Pandey M.K."/>
            <person name="Ge S."/>
            <person name="Xu Q."/>
            <person name="Li N."/>
            <person name="Li G."/>
            <person name="Huang Y."/>
            <person name="Saxena R.K."/>
            <person name="Ji Y."/>
            <person name="Li M."/>
            <person name="Yan X."/>
            <person name="He Y."/>
            <person name="Liu Y."/>
            <person name="Wang X."/>
            <person name="Xiang C."/>
            <person name="Varshney R.K."/>
            <person name="Ding H."/>
            <person name="Gao S."/>
            <person name="Zong X."/>
        </authorList>
    </citation>
    <scope>NUCLEOTIDE SEQUENCE [LARGE SCALE GENOMIC DNA]</scope>
    <source>
        <strain evidence="2 3">cv. Zhongwan 6</strain>
    </source>
</reference>
<keyword evidence="1" id="KW-0812">Transmembrane</keyword>
<organism evidence="2 3">
    <name type="scientific">Pisum sativum</name>
    <name type="common">Garden pea</name>
    <name type="synonym">Lathyrus oleraceus</name>
    <dbReference type="NCBI Taxonomy" id="3888"/>
    <lineage>
        <taxon>Eukaryota</taxon>
        <taxon>Viridiplantae</taxon>
        <taxon>Streptophyta</taxon>
        <taxon>Embryophyta</taxon>
        <taxon>Tracheophyta</taxon>
        <taxon>Spermatophyta</taxon>
        <taxon>Magnoliopsida</taxon>
        <taxon>eudicotyledons</taxon>
        <taxon>Gunneridae</taxon>
        <taxon>Pentapetalae</taxon>
        <taxon>rosids</taxon>
        <taxon>fabids</taxon>
        <taxon>Fabales</taxon>
        <taxon>Fabaceae</taxon>
        <taxon>Papilionoideae</taxon>
        <taxon>50 kb inversion clade</taxon>
        <taxon>NPAAA clade</taxon>
        <taxon>Hologalegina</taxon>
        <taxon>IRL clade</taxon>
        <taxon>Fabeae</taxon>
        <taxon>Lathyrus</taxon>
    </lineage>
</organism>
<dbReference type="PANTHER" id="PTHR34132">
    <property type="entry name" value="EMB|CAB87627.1-RELATED"/>
    <property type="match status" value="1"/>
</dbReference>
<dbReference type="Proteomes" id="UP001058974">
    <property type="component" value="Chromosome 3"/>
</dbReference>